<gene>
    <name evidence="2" type="ORF">RN51_01694</name>
</gene>
<name>A0A0F0KPZ4_9MICO</name>
<dbReference type="EMBL" id="JYIV01000024">
    <property type="protein sequence ID" value="KJL22948.1"/>
    <property type="molecule type" value="Genomic_DNA"/>
</dbReference>
<dbReference type="AlphaFoldDB" id="A0A0F0KPZ4"/>
<protein>
    <submittedName>
        <fullName evidence="2">Uncharacterized protein</fullName>
    </submittedName>
</protein>
<comment type="caution">
    <text evidence="2">The sequence shown here is derived from an EMBL/GenBank/DDBJ whole genome shotgun (WGS) entry which is preliminary data.</text>
</comment>
<evidence type="ECO:0000313" key="2">
    <source>
        <dbReference type="EMBL" id="KJL22948.1"/>
    </source>
</evidence>
<sequence length="135" mass="15301">MRDINTGGNLYGGIHVHDQQQQYVPYEQCSDEQLDVESARLRGSRSHLQKRRLIKLGVFGTPGIGVGFFGLWLLNGVDTSLPGIVGVVIAGLTLYFSYDAWARPNDQEAGYTSSLRHIHQIQQHREDPRKKRKNR</sequence>
<dbReference type="Proteomes" id="UP000033725">
    <property type="component" value="Unassembled WGS sequence"/>
</dbReference>
<proteinExistence type="predicted"/>
<keyword evidence="1" id="KW-0812">Transmembrane</keyword>
<evidence type="ECO:0000256" key="1">
    <source>
        <dbReference type="SAM" id="Phobius"/>
    </source>
</evidence>
<organism evidence="2 3">
    <name type="scientific">Microbacterium oxydans</name>
    <dbReference type="NCBI Taxonomy" id="82380"/>
    <lineage>
        <taxon>Bacteria</taxon>
        <taxon>Bacillati</taxon>
        <taxon>Actinomycetota</taxon>
        <taxon>Actinomycetes</taxon>
        <taxon>Micrococcales</taxon>
        <taxon>Microbacteriaceae</taxon>
        <taxon>Microbacterium</taxon>
    </lineage>
</organism>
<feature type="transmembrane region" description="Helical" evidence="1">
    <location>
        <begin position="80"/>
        <end position="98"/>
    </location>
</feature>
<reference evidence="2 3" key="1">
    <citation type="submission" date="2015-02" db="EMBL/GenBank/DDBJ databases">
        <title>Draft genome sequences of ten Microbacterium spp. with emphasis on heavy metal contaminated environments.</title>
        <authorList>
            <person name="Corretto E."/>
        </authorList>
    </citation>
    <scope>NUCLEOTIDE SEQUENCE [LARGE SCALE GENOMIC DNA]</scope>
    <source>
        <strain evidence="2 3">BEL163</strain>
    </source>
</reference>
<keyword evidence="1" id="KW-1133">Transmembrane helix</keyword>
<keyword evidence="1" id="KW-0472">Membrane</keyword>
<feature type="transmembrane region" description="Helical" evidence="1">
    <location>
        <begin position="53"/>
        <end position="74"/>
    </location>
</feature>
<dbReference type="PATRIC" id="fig|82380.10.peg.1703"/>
<accession>A0A0F0KPZ4</accession>
<dbReference type="RefSeq" id="WP_045263594.1">
    <property type="nucleotide sequence ID" value="NZ_JYIV01000024.1"/>
</dbReference>
<evidence type="ECO:0000313" key="3">
    <source>
        <dbReference type="Proteomes" id="UP000033725"/>
    </source>
</evidence>